<dbReference type="InterPro" id="IPR002130">
    <property type="entry name" value="Cyclophilin-type_PPIase_dom"/>
</dbReference>
<evidence type="ECO:0000256" key="2">
    <source>
        <dbReference type="ARBA" id="ARBA00023110"/>
    </source>
</evidence>
<dbReference type="InterPro" id="IPR029000">
    <property type="entry name" value="Cyclophilin-like_dom_sf"/>
</dbReference>
<dbReference type="PANTHER" id="PTHR45625:SF4">
    <property type="entry name" value="PEPTIDYLPROLYL ISOMERASE DOMAIN AND WD REPEAT-CONTAINING PROTEIN 1"/>
    <property type="match status" value="1"/>
</dbReference>
<dbReference type="SUPFAM" id="SSF50891">
    <property type="entry name" value="Cyclophilin-like"/>
    <property type="match status" value="1"/>
</dbReference>
<evidence type="ECO:0000313" key="8">
    <source>
        <dbReference type="Proteomes" id="UP000183868"/>
    </source>
</evidence>
<reference evidence="7 8" key="1">
    <citation type="submission" date="2016-11" db="EMBL/GenBank/DDBJ databases">
        <title>Genomic analysis of Caldithrix abyssi and proposal of a novel bacterial phylum Caldithrichaeota.</title>
        <authorList>
            <person name="Kublanov I."/>
            <person name="Sigalova O."/>
            <person name="Gavrilov S."/>
            <person name="Lebedinsky A."/>
            <person name="Ivanova N."/>
            <person name="Daum C."/>
            <person name="Reddy T."/>
            <person name="Klenk H.P."/>
            <person name="Goker M."/>
            <person name="Reva O."/>
            <person name="Miroshnichenko M."/>
            <person name="Kyprides N."/>
            <person name="Woyke T."/>
            <person name="Gelfand M."/>
        </authorList>
    </citation>
    <scope>NUCLEOTIDE SEQUENCE [LARGE SCALE GENOMIC DNA]</scope>
    <source>
        <strain evidence="7 8">LF13</strain>
    </source>
</reference>
<evidence type="ECO:0000256" key="4">
    <source>
        <dbReference type="RuleBase" id="RU363019"/>
    </source>
</evidence>
<name>A0A1J1CE31_CALAY</name>
<keyword evidence="5" id="KW-0175">Coiled coil</keyword>
<dbReference type="PROSITE" id="PS50072">
    <property type="entry name" value="CSA_PPIASE_2"/>
    <property type="match status" value="1"/>
</dbReference>
<comment type="similarity">
    <text evidence="1 4">Belongs to the cyclophilin-type PPIase family.</text>
</comment>
<dbReference type="EMBL" id="CP018099">
    <property type="protein sequence ID" value="APF20935.1"/>
    <property type="molecule type" value="Genomic_DNA"/>
</dbReference>
<comment type="function">
    <text evidence="4">PPIases accelerate the folding of proteins. It catalyzes the cis-trans isomerization of proline imidic peptide bonds in oligopeptides.</text>
</comment>
<evidence type="ECO:0000256" key="1">
    <source>
        <dbReference type="ARBA" id="ARBA00007365"/>
    </source>
</evidence>
<dbReference type="PANTHER" id="PTHR45625">
    <property type="entry name" value="PEPTIDYL-PROLYL CIS-TRANS ISOMERASE-RELATED"/>
    <property type="match status" value="1"/>
</dbReference>
<keyword evidence="2 4" id="KW-0697">Rotamase</keyword>
<evidence type="ECO:0000256" key="3">
    <source>
        <dbReference type="ARBA" id="ARBA00023235"/>
    </source>
</evidence>
<sequence length="237" mass="26624">MQKILLPPNFKRKNWGLKMKKVLFFLLSVSLILSACKDRKTMDENIQLKKQIKELKLKLMQYEKLAQNMQFLIEEMEGVKARIVTNYGNIELKLFPQKAPLTCFNFITHAESGYYDGLLFHRVIKGFMIQGGDPNTRGGNVQIYGLGGPLVHIPHEFNDLKHDRGVVSMARPGNLAAGAGTQFFIVQQPAHHLDGQYTVFGKVTSGLDVVDKIADVATGANDLPKTPVKIIKLEVFK</sequence>
<accession>A0A1J1CE31</accession>
<comment type="catalytic activity">
    <reaction evidence="4">
        <text>[protein]-peptidylproline (omega=180) = [protein]-peptidylproline (omega=0)</text>
        <dbReference type="Rhea" id="RHEA:16237"/>
        <dbReference type="Rhea" id="RHEA-COMP:10747"/>
        <dbReference type="Rhea" id="RHEA-COMP:10748"/>
        <dbReference type="ChEBI" id="CHEBI:83833"/>
        <dbReference type="ChEBI" id="CHEBI:83834"/>
        <dbReference type="EC" id="5.2.1.8"/>
    </reaction>
</comment>
<dbReference type="GO" id="GO:0006457">
    <property type="term" value="P:protein folding"/>
    <property type="evidence" value="ECO:0007669"/>
    <property type="project" value="InterPro"/>
</dbReference>
<dbReference type="CDD" id="cd00317">
    <property type="entry name" value="cyclophilin"/>
    <property type="match status" value="1"/>
</dbReference>
<keyword evidence="3 4" id="KW-0413">Isomerase</keyword>
<evidence type="ECO:0000256" key="5">
    <source>
        <dbReference type="SAM" id="Coils"/>
    </source>
</evidence>
<feature type="domain" description="PPIase cyclophilin-type" evidence="6">
    <location>
        <begin position="85"/>
        <end position="235"/>
    </location>
</feature>
<dbReference type="GO" id="GO:0003755">
    <property type="term" value="F:peptidyl-prolyl cis-trans isomerase activity"/>
    <property type="evidence" value="ECO:0007669"/>
    <property type="project" value="UniProtKB-UniRule"/>
</dbReference>
<feature type="coiled-coil region" evidence="5">
    <location>
        <begin position="45"/>
        <end position="82"/>
    </location>
</feature>
<dbReference type="Proteomes" id="UP000183868">
    <property type="component" value="Chromosome"/>
</dbReference>
<dbReference type="PRINTS" id="PR00153">
    <property type="entry name" value="CSAPPISMRASE"/>
</dbReference>
<dbReference type="AlphaFoldDB" id="A0A1J1CE31"/>
<dbReference type="InterPro" id="IPR020892">
    <property type="entry name" value="Cyclophilin-type_PPIase_CS"/>
</dbReference>
<dbReference type="KEGG" id="caby:Cabys_4190"/>
<dbReference type="Gene3D" id="2.40.100.10">
    <property type="entry name" value="Cyclophilin-like"/>
    <property type="match status" value="1"/>
</dbReference>
<evidence type="ECO:0000259" key="6">
    <source>
        <dbReference type="PROSITE" id="PS50072"/>
    </source>
</evidence>
<dbReference type="InterPro" id="IPR044666">
    <property type="entry name" value="Cyclophilin_A-like"/>
</dbReference>
<dbReference type="Pfam" id="PF00160">
    <property type="entry name" value="Pro_isomerase"/>
    <property type="match status" value="1"/>
</dbReference>
<proteinExistence type="inferred from homology"/>
<evidence type="ECO:0000313" key="7">
    <source>
        <dbReference type="EMBL" id="APF20935.1"/>
    </source>
</evidence>
<organism evidence="7 8">
    <name type="scientific">Caldithrix abyssi DSM 13497</name>
    <dbReference type="NCBI Taxonomy" id="880073"/>
    <lineage>
        <taxon>Bacteria</taxon>
        <taxon>Pseudomonadati</taxon>
        <taxon>Calditrichota</taxon>
        <taxon>Calditrichia</taxon>
        <taxon>Calditrichales</taxon>
        <taxon>Calditrichaceae</taxon>
        <taxon>Caldithrix</taxon>
    </lineage>
</organism>
<dbReference type="PROSITE" id="PS00170">
    <property type="entry name" value="CSA_PPIASE_1"/>
    <property type="match status" value="1"/>
</dbReference>
<dbReference type="EC" id="5.2.1.8" evidence="4"/>
<protein>
    <recommendedName>
        <fullName evidence="4">Peptidyl-prolyl cis-trans isomerase</fullName>
        <shortName evidence="4">PPIase</shortName>
        <ecNumber evidence="4">5.2.1.8</ecNumber>
    </recommendedName>
</protein>
<gene>
    <name evidence="7" type="ORF">Cabys_4190</name>
</gene>